<evidence type="ECO:0008006" key="10">
    <source>
        <dbReference type="Google" id="ProtNLM"/>
    </source>
</evidence>
<evidence type="ECO:0000256" key="1">
    <source>
        <dbReference type="ARBA" id="ARBA00004170"/>
    </source>
</evidence>
<protein>
    <recommendedName>
        <fullName evidence="10">ATP synthase F1 subunit gamma</fullName>
    </recommendedName>
</protein>
<evidence type="ECO:0000256" key="4">
    <source>
        <dbReference type="ARBA" id="ARBA00022781"/>
    </source>
</evidence>
<keyword evidence="8" id="KW-0066">ATP synthesis</keyword>
<evidence type="ECO:0000256" key="5">
    <source>
        <dbReference type="ARBA" id="ARBA00023065"/>
    </source>
</evidence>
<dbReference type="Gene3D" id="1.10.287.80">
    <property type="entry name" value="ATP synthase, gamma subunit, helix hairpin domain"/>
    <property type="match status" value="1"/>
</dbReference>
<dbReference type="InterPro" id="IPR035968">
    <property type="entry name" value="ATP_synth_F1_ATPase_gsu"/>
</dbReference>
<comment type="subcellular location">
    <subcellularLocation>
        <location evidence="1">Membrane</location>
        <topology evidence="1">Peripheral membrane protein</topology>
    </subcellularLocation>
</comment>
<dbReference type="PANTHER" id="PTHR11693">
    <property type="entry name" value="ATP SYNTHASE GAMMA CHAIN"/>
    <property type="match status" value="1"/>
</dbReference>
<keyword evidence="6" id="KW-0472">Membrane</keyword>
<dbReference type="AlphaFoldDB" id="X0UCM7"/>
<comment type="caution">
    <text evidence="9">The sequence shown here is derived from an EMBL/GenBank/DDBJ whole genome shotgun (WGS) entry which is preliminary data.</text>
</comment>
<dbReference type="GO" id="GO:0045259">
    <property type="term" value="C:proton-transporting ATP synthase complex"/>
    <property type="evidence" value="ECO:0007669"/>
    <property type="project" value="UniProtKB-KW"/>
</dbReference>
<dbReference type="CDD" id="cd12151">
    <property type="entry name" value="F1-ATPase_gamma"/>
    <property type="match status" value="1"/>
</dbReference>
<feature type="non-terminal residue" evidence="9">
    <location>
        <position position="231"/>
    </location>
</feature>
<proteinExistence type="inferred from homology"/>
<reference evidence="9" key="1">
    <citation type="journal article" date="2014" name="Front. Microbiol.">
        <title>High frequency of phylogenetically diverse reductive dehalogenase-homologous genes in deep subseafloor sedimentary metagenomes.</title>
        <authorList>
            <person name="Kawai M."/>
            <person name="Futagami T."/>
            <person name="Toyoda A."/>
            <person name="Takaki Y."/>
            <person name="Nishi S."/>
            <person name="Hori S."/>
            <person name="Arai W."/>
            <person name="Tsubouchi T."/>
            <person name="Morono Y."/>
            <person name="Uchiyama I."/>
            <person name="Ito T."/>
            <person name="Fujiyama A."/>
            <person name="Inagaki F."/>
            <person name="Takami H."/>
        </authorList>
    </citation>
    <scope>NUCLEOTIDE SEQUENCE</scope>
    <source>
        <strain evidence="9">Expedition CK06-06</strain>
    </source>
</reference>
<sequence>MANTRLIRRRIRGVQATSKITRAMEMIATLKMRRAQERGLAGRPYSDKITQVLADLAALPGGGKALHPLLQSRPVAKIAVVHITPDRGLCGGLNANINRRTARFILEQSVPVALINVGRKGLEFMRRYQRDIRAEFSRLGDRPSLLDTLPISRIIIDDYTDGVIDLVYLVYAQFISTMVQRPVMRQILPVEPAEIPTAENVDYIYEPGPAAVLGELLPRFVEMQVYHAILE</sequence>
<dbReference type="SUPFAM" id="SSF52943">
    <property type="entry name" value="ATP synthase (F1-ATPase), gamma subunit"/>
    <property type="match status" value="1"/>
</dbReference>
<keyword evidence="7" id="KW-0139">CF(1)</keyword>
<accession>X0UCM7</accession>
<evidence type="ECO:0000256" key="7">
    <source>
        <dbReference type="ARBA" id="ARBA00023196"/>
    </source>
</evidence>
<name>X0UCM7_9ZZZZ</name>
<keyword evidence="3" id="KW-0813">Transport</keyword>
<dbReference type="GO" id="GO:0046933">
    <property type="term" value="F:proton-transporting ATP synthase activity, rotational mechanism"/>
    <property type="evidence" value="ECO:0007669"/>
    <property type="project" value="InterPro"/>
</dbReference>
<evidence type="ECO:0000313" key="9">
    <source>
        <dbReference type="EMBL" id="GAG03519.1"/>
    </source>
</evidence>
<evidence type="ECO:0000256" key="2">
    <source>
        <dbReference type="ARBA" id="ARBA00007681"/>
    </source>
</evidence>
<gene>
    <name evidence="9" type="ORF">S01H1_32480</name>
</gene>
<dbReference type="Gene3D" id="3.40.1380.10">
    <property type="match status" value="1"/>
</dbReference>
<dbReference type="EMBL" id="BARS01020114">
    <property type="protein sequence ID" value="GAG03519.1"/>
    <property type="molecule type" value="Genomic_DNA"/>
</dbReference>
<dbReference type="PANTHER" id="PTHR11693:SF22">
    <property type="entry name" value="ATP SYNTHASE SUBUNIT GAMMA, MITOCHONDRIAL"/>
    <property type="match status" value="1"/>
</dbReference>
<evidence type="ECO:0000256" key="3">
    <source>
        <dbReference type="ARBA" id="ARBA00022448"/>
    </source>
</evidence>
<dbReference type="PRINTS" id="PR00126">
    <property type="entry name" value="ATPASEGAMMA"/>
</dbReference>
<evidence type="ECO:0000256" key="6">
    <source>
        <dbReference type="ARBA" id="ARBA00023136"/>
    </source>
</evidence>
<organism evidence="9">
    <name type="scientific">marine sediment metagenome</name>
    <dbReference type="NCBI Taxonomy" id="412755"/>
    <lineage>
        <taxon>unclassified sequences</taxon>
        <taxon>metagenomes</taxon>
        <taxon>ecological metagenomes</taxon>
    </lineage>
</organism>
<dbReference type="Pfam" id="PF00231">
    <property type="entry name" value="ATP-synt"/>
    <property type="match status" value="1"/>
</dbReference>
<keyword evidence="5" id="KW-0406">Ion transport</keyword>
<keyword evidence="4" id="KW-0375">Hydrogen ion transport</keyword>
<dbReference type="InterPro" id="IPR000131">
    <property type="entry name" value="ATP_synth_F1_gsu"/>
</dbReference>
<evidence type="ECO:0000256" key="8">
    <source>
        <dbReference type="ARBA" id="ARBA00023310"/>
    </source>
</evidence>
<comment type="similarity">
    <text evidence="2">Belongs to the ATPase gamma chain family.</text>
</comment>